<proteinExistence type="predicted"/>
<feature type="compositionally biased region" description="Low complexity" evidence="4">
    <location>
        <begin position="25"/>
        <end position="35"/>
    </location>
</feature>
<dbReference type="KEGG" id="trs:Terro_0890"/>
<evidence type="ECO:0000256" key="2">
    <source>
        <dbReference type="ARBA" id="ARBA00022729"/>
    </source>
</evidence>
<reference evidence="7 8" key="1">
    <citation type="submission" date="2012-06" db="EMBL/GenBank/DDBJ databases">
        <title>Complete genome of Terriglobus roseus DSM 18391.</title>
        <authorList>
            <consortium name="US DOE Joint Genome Institute (JGI-PGF)"/>
            <person name="Lucas S."/>
            <person name="Copeland A."/>
            <person name="Lapidus A."/>
            <person name="Glavina del Rio T."/>
            <person name="Dalin E."/>
            <person name="Tice H."/>
            <person name="Bruce D."/>
            <person name="Goodwin L."/>
            <person name="Pitluck S."/>
            <person name="Peters L."/>
            <person name="Mikhailova N."/>
            <person name="Munk A.C.C."/>
            <person name="Kyrpides N."/>
            <person name="Mavromatis K."/>
            <person name="Ivanova N."/>
            <person name="Brettin T."/>
            <person name="Detter J.C."/>
            <person name="Han C."/>
            <person name="Larimer F."/>
            <person name="Land M."/>
            <person name="Hauser L."/>
            <person name="Markowitz V."/>
            <person name="Cheng J.-F."/>
            <person name="Hugenholtz P."/>
            <person name="Woyke T."/>
            <person name="Wu D."/>
            <person name="Brambilla E."/>
            <person name="Klenk H.-P."/>
            <person name="Eisen J.A."/>
        </authorList>
    </citation>
    <scope>NUCLEOTIDE SEQUENCE [LARGE SCALE GENOMIC DNA]</scope>
    <source>
        <strain evidence="8">DSM 18391 / NRRL B-41598 / KBS 63</strain>
    </source>
</reference>
<dbReference type="SUPFAM" id="SSF53474">
    <property type="entry name" value="alpha/beta-Hydrolases"/>
    <property type="match status" value="1"/>
</dbReference>
<dbReference type="InterPro" id="IPR054579">
    <property type="entry name" value="GCE-like_dom"/>
</dbReference>
<evidence type="ECO:0000259" key="6">
    <source>
        <dbReference type="Pfam" id="PF22244"/>
    </source>
</evidence>
<dbReference type="eggNOG" id="COG3250">
    <property type="taxonomic scope" value="Bacteria"/>
</dbReference>
<feature type="region of interest" description="Disordered" evidence="4">
    <location>
        <begin position="25"/>
        <end position="51"/>
    </location>
</feature>
<gene>
    <name evidence="7" type="ordered locus">Terro_0890</name>
</gene>
<dbReference type="EMBL" id="CP003379">
    <property type="protein sequence ID" value="AFL87217.1"/>
    <property type="molecule type" value="Genomic_DNA"/>
</dbReference>
<accession>I3ZD99</accession>
<keyword evidence="8" id="KW-1185">Reference proteome</keyword>
<evidence type="ECO:0000256" key="1">
    <source>
        <dbReference type="ARBA" id="ARBA00022487"/>
    </source>
</evidence>
<feature type="chain" id="PRO_5003683905" description="4-O-methyl-glucuronoyl methylesterase-like domain-containing protein" evidence="5">
    <location>
        <begin position="20"/>
        <end position="457"/>
    </location>
</feature>
<evidence type="ECO:0000313" key="8">
    <source>
        <dbReference type="Proteomes" id="UP000006056"/>
    </source>
</evidence>
<dbReference type="Gene3D" id="3.40.50.1820">
    <property type="entry name" value="alpha/beta hydrolase"/>
    <property type="match status" value="1"/>
</dbReference>
<dbReference type="Proteomes" id="UP000006056">
    <property type="component" value="Chromosome"/>
</dbReference>
<dbReference type="InterPro" id="IPR029058">
    <property type="entry name" value="AB_hydrolase_fold"/>
</dbReference>
<dbReference type="eggNOG" id="COG1073">
    <property type="taxonomic scope" value="Bacteria"/>
</dbReference>
<name>I3ZD99_TERRK</name>
<dbReference type="STRING" id="926566.Terro_0890"/>
<dbReference type="Pfam" id="PF22244">
    <property type="entry name" value="GCE_fung"/>
    <property type="match status" value="1"/>
</dbReference>
<keyword evidence="2 5" id="KW-0732">Signal</keyword>
<keyword evidence="1" id="KW-0719">Serine esterase</keyword>
<sequence length="457" mass="49525">MSHRLLVSTLALCTTLTLAAQTVPQTATAPATPQPISKTPPNHPDDVAGIPVNYDETKVGAYTLPDALVLSDGTPVTTTKQWETKRRPEIVRLFETQQFGIAPGRPTGLTFDVFDAGTPALNGKAIRKQVMIWFNGKPKDGEKPGPHIQLLEYVPAAKFAAHKPAPMLLSINFGVAQNAADDPGIKPEQVWDPKTNTRVDAAAGRNFGKLNTDALLDAGIGIATFYYGDVDPDYVGGFSNGIRATNLKSQTDRPGDAWGTIAAWSWGMSRVQDYFETDKAVDAKRVAIHGISRLGKTALWAGAHDQRFAAVIASCSGEGGAAISRRNYGETIAHMTAPSRYPYQFAANWARYSGFPDTAPMDANLLVALVAPRPLLLQTGDTDFWSDPKGEFLSAVAAGPVWKLYGKQDLGTTTMPQAKEAILHDLSYEMHDGGHGMVPSDWNVYVDFLKMHLHPER</sequence>
<dbReference type="RefSeq" id="WP_014784786.1">
    <property type="nucleotide sequence ID" value="NC_018014.1"/>
</dbReference>
<evidence type="ECO:0000256" key="5">
    <source>
        <dbReference type="SAM" id="SignalP"/>
    </source>
</evidence>
<protein>
    <recommendedName>
        <fullName evidence="6">4-O-methyl-glucuronoyl methylesterase-like domain-containing protein</fullName>
    </recommendedName>
</protein>
<organism evidence="7 8">
    <name type="scientific">Terriglobus roseus (strain DSM 18391 / NRRL B-41598 / KBS 63)</name>
    <dbReference type="NCBI Taxonomy" id="926566"/>
    <lineage>
        <taxon>Bacteria</taxon>
        <taxon>Pseudomonadati</taxon>
        <taxon>Acidobacteriota</taxon>
        <taxon>Terriglobia</taxon>
        <taxon>Terriglobales</taxon>
        <taxon>Acidobacteriaceae</taxon>
        <taxon>Terriglobus</taxon>
    </lineage>
</organism>
<evidence type="ECO:0000256" key="4">
    <source>
        <dbReference type="SAM" id="MobiDB-lite"/>
    </source>
</evidence>
<dbReference type="AlphaFoldDB" id="I3ZD99"/>
<keyword evidence="3" id="KW-0378">Hydrolase</keyword>
<evidence type="ECO:0000256" key="3">
    <source>
        <dbReference type="ARBA" id="ARBA00022801"/>
    </source>
</evidence>
<evidence type="ECO:0000313" key="7">
    <source>
        <dbReference type="EMBL" id="AFL87217.1"/>
    </source>
</evidence>
<feature type="signal peptide" evidence="5">
    <location>
        <begin position="1"/>
        <end position="19"/>
    </location>
</feature>
<dbReference type="PATRIC" id="fig|926566.3.peg.874"/>
<dbReference type="HOGENOM" id="CLU_045118_0_0_0"/>
<dbReference type="GO" id="GO:0052689">
    <property type="term" value="F:carboxylic ester hydrolase activity"/>
    <property type="evidence" value="ECO:0007669"/>
    <property type="project" value="UniProtKB-KW"/>
</dbReference>
<feature type="domain" description="4-O-methyl-glucuronoyl methylesterase-like" evidence="6">
    <location>
        <begin position="257"/>
        <end position="406"/>
    </location>
</feature>